<name>A0ABY4D9I3_9SPIR</name>
<proteinExistence type="inferred from homology"/>
<dbReference type="InterPro" id="IPR005720">
    <property type="entry name" value="Dihydroorotate_DH_cat"/>
</dbReference>
<protein>
    <recommendedName>
        <fullName evidence="12">dihydrouracil dehydrogenase (NAD(+))</fullName>
        <ecNumber evidence="12">1.3.1.1</ecNumber>
    </recommendedName>
    <alternativeName>
        <fullName evidence="7">Dihydrothymine dehydrogenase</fullName>
    </alternativeName>
    <alternativeName>
        <fullName evidence="6">Dihydrouracil dehydrogenase</fullName>
    </alternativeName>
</protein>
<evidence type="ECO:0000256" key="9">
    <source>
        <dbReference type="ARBA" id="ARBA00048792"/>
    </source>
</evidence>
<evidence type="ECO:0000256" key="10">
    <source>
        <dbReference type="ARBA" id="ARBA00049578"/>
    </source>
</evidence>
<accession>A0ABY4D9I3</accession>
<evidence type="ECO:0000256" key="2">
    <source>
        <dbReference type="ARBA" id="ARBA00022723"/>
    </source>
</evidence>
<evidence type="ECO:0000313" key="14">
    <source>
        <dbReference type="EMBL" id="UOM50620.1"/>
    </source>
</evidence>
<evidence type="ECO:0000256" key="8">
    <source>
        <dbReference type="ARBA" id="ARBA00047685"/>
    </source>
</evidence>
<keyword evidence="3" id="KW-0560">Oxidoreductase</keyword>
<reference evidence="15" key="1">
    <citation type="journal article" date="2024" name="J Bioinform Genom">
        <title>Complete genome sequence of the type strain bacterium Sphaerochaeta associata GLS2t (VKM B-2742)t.</title>
        <authorList>
            <person name="Troshina O.Y."/>
            <person name="Tepeeva A.N."/>
            <person name="Arzamasceva V.O."/>
            <person name="Whitman W.B."/>
            <person name="Varghese N."/>
            <person name="Shapiro N."/>
            <person name="Woyke T."/>
            <person name="Kripides N.C."/>
            <person name="Vasilenko O.V."/>
        </authorList>
    </citation>
    <scope>NUCLEOTIDE SEQUENCE [LARGE SCALE GENOMIC DNA]</scope>
    <source>
        <strain evidence="15">GLS2T</strain>
    </source>
</reference>
<dbReference type="PANTHER" id="PTHR43073">
    <property type="entry name" value="DIHYDROPYRIMIDINE DEHYDROGENASE [NADP(+)]"/>
    <property type="match status" value="1"/>
</dbReference>
<keyword evidence="2" id="KW-0479">Metal-binding</keyword>
<dbReference type="Pfam" id="PF01180">
    <property type="entry name" value="DHO_dh"/>
    <property type="match status" value="1"/>
</dbReference>
<evidence type="ECO:0000256" key="5">
    <source>
        <dbReference type="ARBA" id="ARBA00023014"/>
    </source>
</evidence>
<dbReference type="SUPFAM" id="SSF51395">
    <property type="entry name" value="FMN-linked oxidoreductases"/>
    <property type="match status" value="1"/>
</dbReference>
<keyword evidence="15" id="KW-1185">Reference proteome</keyword>
<dbReference type="EC" id="1.3.1.1" evidence="12"/>
<comment type="subunit">
    <text evidence="11">Heterotetramer of 2 PreA and 2 PreT subunits.</text>
</comment>
<dbReference type="Pfam" id="PF14697">
    <property type="entry name" value="Fer4_21"/>
    <property type="match status" value="1"/>
</dbReference>
<evidence type="ECO:0000256" key="3">
    <source>
        <dbReference type="ARBA" id="ARBA00023002"/>
    </source>
</evidence>
<dbReference type="Gene3D" id="3.30.70.20">
    <property type="match status" value="1"/>
</dbReference>
<dbReference type="RefSeq" id="WP_244772007.1">
    <property type="nucleotide sequence ID" value="NZ_CP094929.1"/>
</dbReference>
<evidence type="ECO:0000256" key="11">
    <source>
        <dbReference type="ARBA" id="ARBA00049714"/>
    </source>
</evidence>
<comment type="catalytic activity">
    <reaction evidence="9">
        <text>5,6-dihydrouracil + NAD(+) = uracil + NADH + H(+)</text>
        <dbReference type="Rhea" id="RHEA:20189"/>
        <dbReference type="ChEBI" id="CHEBI:15378"/>
        <dbReference type="ChEBI" id="CHEBI:15901"/>
        <dbReference type="ChEBI" id="CHEBI:17568"/>
        <dbReference type="ChEBI" id="CHEBI:57540"/>
        <dbReference type="ChEBI" id="CHEBI:57945"/>
        <dbReference type="EC" id="1.3.1.1"/>
    </reaction>
</comment>
<dbReference type="Proteomes" id="UP000829708">
    <property type="component" value="Chromosome"/>
</dbReference>
<comment type="similarity">
    <text evidence="1">Belongs to the dihydropyrimidine dehydrogenase family.</text>
</comment>
<gene>
    <name evidence="14" type="ORF">MUG09_13735</name>
</gene>
<feature type="domain" description="4Fe-4S ferredoxin-type" evidence="13">
    <location>
        <begin position="370"/>
        <end position="399"/>
    </location>
</feature>
<evidence type="ECO:0000256" key="7">
    <source>
        <dbReference type="ARBA" id="ARBA00032722"/>
    </source>
</evidence>
<dbReference type="InterPro" id="IPR013785">
    <property type="entry name" value="Aldolase_TIM"/>
</dbReference>
<keyword evidence="5" id="KW-0411">Iron-sulfur</keyword>
<dbReference type="PROSITE" id="PS00198">
    <property type="entry name" value="4FE4S_FER_1"/>
    <property type="match status" value="1"/>
</dbReference>
<feature type="domain" description="4Fe-4S ferredoxin-type" evidence="13">
    <location>
        <begin position="342"/>
        <end position="369"/>
    </location>
</feature>
<evidence type="ECO:0000256" key="12">
    <source>
        <dbReference type="ARBA" id="ARBA00049728"/>
    </source>
</evidence>
<keyword evidence="4" id="KW-0408">Iron</keyword>
<sequence length="411" mass="44215">MANLYSDAFDMINPFVIASSPATQGARNVLKSAACRPGAIVLRNYGHGSGGGSFFHPDAEAVYKGKQAFHSHAVGNQIPDTITTLEAYCEEVRTIKAQMDGDIKLWVSIGHYSDIVKGGNWEAEWKRQAKELALAGADAFELHFNTPGVAVAKDRQFNYYQLVSSCTQMIRATVPTVPVMVKLAVESCDALTSMRHAVAAGASAVGPTARWKGFYFDLDWKTTQARPGAGYGGTQANPIVCYTVAEARSKGITIPMFAGGGVYSFDQAIRLIMAGSDLVQLGTLACSAGPQACKRLIEQVGAWMDDHGYTDIPSLKGDALKLFSMPDAFAKDRQNRLGSAYMAAQVEQELCIGCGRCADVCWHEGIELVGRKAHKRDACIGCGYCFQVCPTKALHVEQATILASAFSGEKQ</sequence>
<dbReference type="PROSITE" id="PS51379">
    <property type="entry name" value="4FE4S_FER_2"/>
    <property type="match status" value="2"/>
</dbReference>
<evidence type="ECO:0000259" key="13">
    <source>
        <dbReference type="PROSITE" id="PS51379"/>
    </source>
</evidence>
<evidence type="ECO:0000256" key="4">
    <source>
        <dbReference type="ARBA" id="ARBA00023004"/>
    </source>
</evidence>
<evidence type="ECO:0000256" key="6">
    <source>
        <dbReference type="ARBA" id="ARBA00030119"/>
    </source>
</evidence>
<dbReference type="EMBL" id="CP094929">
    <property type="protein sequence ID" value="UOM50620.1"/>
    <property type="molecule type" value="Genomic_DNA"/>
</dbReference>
<dbReference type="SUPFAM" id="SSF54862">
    <property type="entry name" value="4Fe-4S ferredoxins"/>
    <property type="match status" value="1"/>
</dbReference>
<dbReference type="InterPro" id="IPR017900">
    <property type="entry name" value="4Fe4S_Fe_S_CS"/>
</dbReference>
<dbReference type="Gene3D" id="3.20.20.70">
    <property type="entry name" value="Aldolase class I"/>
    <property type="match status" value="1"/>
</dbReference>
<organism evidence="14 15">
    <name type="scientific">Sphaerochaeta associata</name>
    <dbReference type="NCBI Taxonomy" id="1129264"/>
    <lineage>
        <taxon>Bacteria</taxon>
        <taxon>Pseudomonadati</taxon>
        <taxon>Spirochaetota</taxon>
        <taxon>Spirochaetia</taxon>
        <taxon>Spirochaetales</taxon>
        <taxon>Sphaerochaetaceae</taxon>
        <taxon>Sphaerochaeta</taxon>
    </lineage>
</organism>
<evidence type="ECO:0000256" key="1">
    <source>
        <dbReference type="ARBA" id="ARBA00010804"/>
    </source>
</evidence>
<comment type="catalytic activity">
    <reaction evidence="8">
        <text>5,6-dihydrothymine + NAD(+) = thymine + NADH + H(+)</text>
        <dbReference type="Rhea" id="RHEA:28791"/>
        <dbReference type="ChEBI" id="CHEBI:15378"/>
        <dbReference type="ChEBI" id="CHEBI:17821"/>
        <dbReference type="ChEBI" id="CHEBI:27468"/>
        <dbReference type="ChEBI" id="CHEBI:57540"/>
        <dbReference type="ChEBI" id="CHEBI:57945"/>
        <dbReference type="EC" id="1.3.1.1"/>
    </reaction>
</comment>
<evidence type="ECO:0000313" key="15">
    <source>
        <dbReference type="Proteomes" id="UP000829708"/>
    </source>
</evidence>
<dbReference type="InterPro" id="IPR017896">
    <property type="entry name" value="4Fe4S_Fe-S-bd"/>
</dbReference>
<dbReference type="PANTHER" id="PTHR43073:SF2">
    <property type="entry name" value="DIHYDROPYRIMIDINE DEHYDROGENASE [NADP(+)]"/>
    <property type="match status" value="1"/>
</dbReference>
<comment type="function">
    <text evidence="10">Involved in pyrimidine base degradation. Catalyzes physiologically the reduction of uracil to 5,6-dihydrouracil (DHU) by using NADH as a specific cosubstrate. It also catalyzes the reverse reaction and the reduction of thymine to 5,6-dihydrothymine (DHT).</text>
</comment>